<protein>
    <recommendedName>
        <fullName evidence="4">DUF4836 family protein</fullName>
    </recommendedName>
</protein>
<evidence type="ECO:0000256" key="1">
    <source>
        <dbReference type="SAM" id="SignalP"/>
    </source>
</evidence>
<keyword evidence="1" id="KW-0732">Signal</keyword>
<feature type="chain" id="PRO_5021898106" description="DUF4836 family protein" evidence="1">
    <location>
        <begin position="29"/>
        <end position="609"/>
    </location>
</feature>
<sequence length="609" mass="65497" precursor="true">MLKRMYPKSTAALVGAAMMMCTSMVAQADLNEVLEKVPADSDMFVAVSNLAEMNAKIAKMAEQTGLADLSPEMLDVLGQFKMAAGLEAGVNDNGSMLFVINLPTEDNKDGDRAYWLLPVNDYDAFVTSMGGNANAAITQITLMDENDTYVKQIDGYAVMSSNRELVEAYKPGNMATKIKARIGKAGQKYVDSADVMFFIDAPRMAEEFGPMLIAEIQQELNRSMERSAPAEQIQQMQAGQLMLTSMLRVAEEDLDGLAVLAEIKDDGISFAQPTGFKAGSEASKILLGGKSNAASLLGKVPANPYLFAASVDLTTMDYLKLSDLMIETVGQANPMVAQMYEGTDAIIEQVEGQSVAMYVPDQMALVAGNFLNQVTVYKAKDADKLIAATKAYMSKLNGAEFNIMPGTEGDLNAPKMSFETEWNDKALELGDVDVAQYAFTMQMPPEMLQGNPMAMMMGSGYSGYMAAKGDYVVQTTTLDQALLSKVLENLDKNNGLGSESAIVNARKAYIPANSTLEGYVNLGGIADMANMFIPMMGMPPVQVPEALTPITIGVVVDENSSVSVSHLPADNVKFIVDAAKSVMMMQQQMMPGMQGPMGEPGQAPPAPFY</sequence>
<dbReference type="KEGG" id="pcor:KS4_05670"/>
<organism evidence="2 3">
    <name type="scientific">Poriferisphaera corsica</name>
    <dbReference type="NCBI Taxonomy" id="2528020"/>
    <lineage>
        <taxon>Bacteria</taxon>
        <taxon>Pseudomonadati</taxon>
        <taxon>Planctomycetota</taxon>
        <taxon>Phycisphaerae</taxon>
        <taxon>Phycisphaerales</taxon>
        <taxon>Phycisphaeraceae</taxon>
        <taxon>Poriferisphaera</taxon>
    </lineage>
</organism>
<feature type="signal peptide" evidence="1">
    <location>
        <begin position="1"/>
        <end position="28"/>
    </location>
</feature>
<reference evidence="2 3" key="1">
    <citation type="submission" date="2019-02" db="EMBL/GenBank/DDBJ databases">
        <title>Deep-cultivation of Planctomycetes and their phenomic and genomic characterization uncovers novel biology.</title>
        <authorList>
            <person name="Wiegand S."/>
            <person name="Jogler M."/>
            <person name="Boedeker C."/>
            <person name="Pinto D."/>
            <person name="Vollmers J."/>
            <person name="Rivas-Marin E."/>
            <person name="Kohn T."/>
            <person name="Peeters S.H."/>
            <person name="Heuer A."/>
            <person name="Rast P."/>
            <person name="Oberbeckmann S."/>
            <person name="Bunk B."/>
            <person name="Jeske O."/>
            <person name="Meyerdierks A."/>
            <person name="Storesund J.E."/>
            <person name="Kallscheuer N."/>
            <person name="Luecker S."/>
            <person name="Lage O.M."/>
            <person name="Pohl T."/>
            <person name="Merkel B.J."/>
            <person name="Hornburger P."/>
            <person name="Mueller R.-W."/>
            <person name="Bruemmer F."/>
            <person name="Labrenz M."/>
            <person name="Spormann A.M."/>
            <person name="Op den Camp H."/>
            <person name="Overmann J."/>
            <person name="Amann R."/>
            <person name="Jetten M.S.M."/>
            <person name="Mascher T."/>
            <person name="Medema M.H."/>
            <person name="Devos D.P."/>
            <person name="Kaster A.-K."/>
            <person name="Ovreas L."/>
            <person name="Rohde M."/>
            <person name="Galperin M.Y."/>
            <person name="Jogler C."/>
        </authorList>
    </citation>
    <scope>NUCLEOTIDE SEQUENCE [LARGE SCALE GENOMIC DNA]</scope>
    <source>
        <strain evidence="2 3">KS4</strain>
    </source>
</reference>
<evidence type="ECO:0000313" key="3">
    <source>
        <dbReference type="Proteomes" id="UP000317369"/>
    </source>
</evidence>
<name>A0A517YQP9_9BACT</name>
<dbReference type="Proteomes" id="UP000317369">
    <property type="component" value="Chromosome"/>
</dbReference>
<accession>A0A517YQP9</accession>
<dbReference type="OrthoDB" id="9849891at2"/>
<evidence type="ECO:0008006" key="4">
    <source>
        <dbReference type="Google" id="ProtNLM"/>
    </source>
</evidence>
<dbReference type="EMBL" id="CP036425">
    <property type="protein sequence ID" value="QDU32535.1"/>
    <property type="molecule type" value="Genomic_DNA"/>
</dbReference>
<dbReference type="AlphaFoldDB" id="A0A517YQP9"/>
<keyword evidence="3" id="KW-1185">Reference proteome</keyword>
<dbReference type="RefSeq" id="WP_145074264.1">
    <property type="nucleotide sequence ID" value="NZ_CP036425.1"/>
</dbReference>
<evidence type="ECO:0000313" key="2">
    <source>
        <dbReference type="EMBL" id="QDU32535.1"/>
    </source>
</evidence>
<gene>
    <name evidence="2" type="ORF">KS4_05670</name>
</gene>
<proteinExistence type="predicted"/>